<keyword evidence="5" id="KW-0418">Kinase</keyword>
<dbReference type="InterPro" id="IPR000014">
    <property type="entry name" value="PAS"/>
</dbReference>
<keyword evidence="4" id="KW-0808">Transferase</keyword>
<feature type="domain" description="PAS" evidence="9">
    <location>
        <begin position="17"/>
        <end position="47"/>
    </location>
</feature>
<dbReference type="Gene3D" id="3.30.565.10">
    <property type="entry name" value="Histidine kinase-like ATPase, C-terminal domain"/>
    <property type="match status" value="1"/>
</dbReference>
<dbReference type="Gene3D" id="1.10.287.130">
    <property type="match status" value="1"/>
</dbReference>
<evidence type="ECO:0000259" key="9">
    <source>
        <dbReference type="PROSITE" id="PS50112"/>
    </source>
</evidence>
<feature type="domain" description="Response regulatory" evidence="8">
    <location>
        <begin position="503"/>
        <end position="621"/>
    </location>
</feature>
<comment type="catalytic activity">
    <reaction evidence="1">
        <text>ATP + protein L-histidine = ADP + protein N-phospho-L-histidine.</text>
        <dbReference type="EC" id="2.7.13.3"/>
    </reaction>
</comment>
<dbReference type="SUPFAM" id="SSF55874">
    <property type="entry name" value="ATPase domain of HSP90 chaperone/DNA topoisomerase II/histidine kinase"/>
    <property type="match status" value="1"/>
</dbReference>
<evidence type="ECO:0000256" key="3">
    <source>
        <dbReference type="ARBA" id="ARBA00022553"/>
    </source>
</evidence>
<evidence type="ECO:0000259" key="8">
    <source>
        <dbReference type="PROSITE" id="PS50110"/>
    </source>
</evidence>
<dbReference type="Pfam" id="PF02518">
    <property type="entry name" value="HATPase_c"/>
    <property type="match status" value="1"/>
</dbReference>
<name>A0ABX8Z9K7_9NEIS</name>
<dbReference type="InterPro" id="IPR036097">
    <property type="entry name" value="HisK_dim/P_sf"/>
</dbReference>
<dbReference type="EC" id="2.7.13.3" evidence="2"/>
<evidence type="ECO:0000256" key="2">
    <source>
        <dbReference type="ARBA" id="ARBA00012438"/>
    </source>
</evidence>
<dbReference type="InterPro" id="IPR003594">
    <property type="entry name" value="HATPase_dom"/>
</dbReference>
<dbReference type="NCBIfam" id="TIGR00229">
    <property type="entry name" value="sensory_box"/>
    <property type="match status" value="2"/>
</dbReference>
<keyword evidence="11" id="KW-1185">Reference proteome</keyword>
<dbReference type="InterPro" id="IPR001789">
    <property type="entry name" value="Sig_transdc_resp-reg_receiver"/>
</dbReference>
<dbReference type="Pfam" id="PF13426">
    <property type="entry name" value="PAS_9"/>
    <property type="match status" value="1"/>
</dbReference>
<organism evidence="10 11">
    <name type="scientific">Deefgea tanakiae</name>
    <dbReference type="NCBI Taxonomy" id="2865840"/>
    <lineage>
        <taxon>Bacteria</taxon>
        <taxon>Pseudomonadati</taxon>
        <taxon>Pseudomonadota</taxon>
        <taxon>Betaproteobacteria</taxon>
        <taxon>Neisseriales</taxon>
        <taxon>Chitinibacteraceae</taxon>
        <taxon>Deefgea</taxon>
    </lineage>
</organism>
<dbReference type="InterPro" id="IPR003661">
    <property type="entry name" value="HisK_dim/P_dom"/>
</dbReference>
<dbReference type="InterPro" id="IPR035965">
    <property type="entry name" value="PAS-like_dom_sf"/>
</dbReference>
<evidence type="ECO:0000256" key="6">
    <source>
        <dbReference type="PROSITE-ProRule" id="PRU00169"/>
    </source>
</evidence>
<dbReference type="PROSITE" id="PS50110">
    <property type="entry name" value="RESPONSE_REGULATORY"/>
    <property type="match status" value="1"/>
</dbReference>
<reference evidence="10 11" key="1">
    <citation type="submission" date="2021-08" db="EMBL/GenBank/DDBJ databases">
        <title>complete genome sequencing of Deefgea sp. D25.</title>
        <authorList>
            <person name="Bae J.-W."/>
            <person name="Gim D.-H."/>
        </authorList>
    </citation>
    <scope>NUCLEOTIDE SEQUENCE [LARGE SCALE GENOMIC DNA]</scope>
    <source>
        <strain evidence="10 11">D25</strain>
    </source>
</reference>
<feature type="modified residue" description="4-aspartylphosphate" evidence="6">
    <location>
        <position position="554"/>
    </location>
</feature>
<dbReference type="PROSITE" id="PS50109">
    <property type="entry name" value="HIS_KIN"/>
    <property type="match status" value="1"/>
</dbReference>
<sequence>MTLSAQHLLDACSTAVLAVTPSDGLIVAANQACEELLGYDVQSLIGRPITDIEVGLQDLFFWEEIREGGCSNTSNVEGEYRHENGHFLQVRKSVRCIDDEGQLLCVISVNDISHAKQVEIDSALASSLLAATLESTADGILVTDLDGNIRNFNHQVPKIWHWQMAQGVSGNALFLHIENQLLDPAQFREWLDELYNDPYLESQLSCALRDGRFFDLSSRPQRLGDTPVGRLFGIHDISAIKHNENELRIARDGAQAASKAKSDFLSHMSHELRTPLNAILGFAQIISTDQDYNQRELGSYISKAGRHLLELINEVLDLASIEAGKLALRDEAVDLALIVHDCLELTQNLAIEKNVTLLQTQMPNSRFMVQGDARRIKQILLNFVSNAIKYNRQQGTVEMTVTHSSHRSWRLMVSDTGRGISLEDQAKLFQPFSRVGNHADNIEGSGIGLAFTQRLAGLMQGEVGFSSTINVGSRFWIDLPCAKGLTQKNTAIETLQCAGGQRTVLYIEDDPLSQKLLQAIFKQQRPNYSILIAGTGQDGLMFAQSQHPDIILLDQHLPDASGFAILEQLRSSNQTRSIPVVALSGDTLEEDIQKALQLGFDAYITKPLDIKTALPLIDKILGNTIEGYQVKSND</sequence>
<protein>
    <recommendedName>
        <fullName evidence="2">histidine kinase</fullName>
        <ecNumber evidence="2">2.7.13.3</ecNumber>
    </recommendedName>
</protein>
<dbReference type="Pfam" id="PF00072">
    <property type="entry name" value="Response_reg"/>
    <property type="match status" value="1"/>
</dbReference>
<evidence type="ECO:0000259" key="7">
    <source>
        <dbReference type="PROSITE" id="PS50109"/>
    </source>
</evidence>
<dbReference type="Pfam" id="PF00512">
    <property type="entry name" value="HisKA"/>
    <property type="match status" value="1"/>
</dbReference>
<dbReference type="PRINTS" id="PR00344">
    <property type="entry name" value="BCTRLSENSOR"/>
</dbReference>
<dbReference type="SMART" id="SM00448">
    <property type="entry name" value="REC"/>
    <property type="match status" value="1"/>
</dbReference>
<dbReference type="RefSeq" id="WP_221007770.1">
    <property type="nucleotide sequence ID" value="NZ_CP081150.1"/>
</dbReference>
<dbReference type="SUPFAM" id="SSF52172">
    <property type="entry name" value="CheY-like"/>
    <property type="match status" value="1"/>
</dbReference>
<dbReference type="PANTHER" id="PTHR43047:SF72">
    <property type="entry name" value="OSMOSENSING HISTIDINE PROTEIN KINASE SLN1"/>
    <property type="match status" value="1"/>
</dbReference>
<evidence type="ECO:0000256" key="4">
    <source>
        <dbReference type="ARBA" id="ARBA00022679"/>
    </source>
</evidence>
<dbReference type="InterPro" id="IPR004358">
    <property type="entry name" value="Sig_transdc_His_kin-like_C"/>
</dbReference>
<dbReference type="CDD" id="cd00130">
    <property type="entry name" value="PAS"/>
    <property type="match status" value="1"/>
</dbReference>
<dbReference type="SUPFAM" id="SSF55785">
    <property type="entry name" value="PYP-like sensor domain (PAS domain)"/>
    <property type="match status" value="2"/>
</dbReference>
<dbReference type="SUPFAM" id="SSF47384">
    <property type="entry name" value="Homodimeric domain of signal transducing histidine kinase"/>
    <property type="match status" value="1"/>
</dbReference>
<keyword evidence="3 6" id="KW-0597">Phosphoprotein</keyword>
<dbReference type="SMART" id="SM00387">
    <property type="entry name" value="HATPase_c"/>
    <property type="match status" value="1"/>
</dbReference>
<dbReference type="CDD" id="cd00082">
    <property type="entry name" value="HisKA"/>
    <property type="match status" value="1"/>
</dbReference>
<dbReference type="SMART" id="SM00091">
    <property type="entry name" value="PAS"/>
    <property type="match status" value="2"/>
</dbReference>
<evidence type="ECO:0000313" key="11">
    <source>
        <dbReference type="Proteomes" id="UP000825679"/>
    </source>
</evidence>
<dbReference type="InterPro" id="IPR036890">
    <property type="entry name" value="HATPase_C_sf"/>
</dbReference>
<dbReference type="SMART" id="SM00388">
    <property type="entry name" value="HisKA"/>
    <property type="match status" value="1"/>
</dbReference>
<dbReference type="InterPro" id="IPR011006">
    <property type="entry name" value="CheY-like_superfamily"/>
</dbReference>
<proteinExistence type="predicted"/>
<gene>
    <name evidence="10" type="ORF">K4H28_07615</name>
</gene>
<dbReference type="Gene3D" id="3.30.450.20">
    <property type="entry name" value="PAS domain"/>
    <property type="match status" value="2"/>
</dbReference>
<dbReference type="InterPro" id="IPR005467">
    <property type="entry name" value="His_kinase_dom"/>
</dbReference>
<evidence type="ECO:0000313" key="10">
    <source>
        <dbReference type="EMBL" id="QZA79251.1"/>
    </source>
</evidence>
<evidence type="ECO:0000256" key="1">
    <source>
        <dbReference type="ARBA" id="ARBA00000085"/>
    </source>
</evidence>
<dbReference type="Gene3D" id="3.40.50.2300">
    <property type="match status" value="1"/>
</dbReference>
<dbReference type="PROSITE" id="PS50112">
    <property type="entry name" value="PAS"/>
    <property type="match status" value="1"/>
</dbReference>
<accession>A0ABX8Z9K7</accession>
<feature type="domain" description="Histidine kinase" evidence="7">
    <location>
        <begin position="267"/>
        <end position="483"/>
    </location>
</feature>
<dbReference type="EMBL" id="CP081150">
    <property type="protein sequence ID" value="QZA79251.1"/>
    <property type="molecule type" value="Genomic_DNA"/>
</dbReference>
<evidence type="ECO:0000256" key="5">
    <source>
        <dbReference type="ARBA" id="ARBA00022777"/>
    </source>
</evidence>
<dbReference type="Proteomes" id="UP000825679">
    <property type="component" value="Chromosome"/>
</dbReference>
<dbReference type="PANTHER" id="PTHR43047">
    <property type="entry name" value="TWO-COMPONENT HISTIDINE PROTEIN KINASE"/>
    <property type="match status" value="1"/>
</dbReference>